<dbReference type="PROSITE" id="PS50887">
    <property type="entry name" value="GGDEF"/>
    <property type="match status" value="1"/>
</dbReference>
<name>A0ABV0FWJ4_9BURK</name>
<keyword evidence="3" id="KW-0812">Transmembrane</keyword>
<protein>
    <recommendedName>
        <fullName evidence="1">diguanylate cyclase</fullName>
        <ecNumber evidence="1">2.7.7.65</ecNumber>
    </recommendedName>
</protein>
<evidence type="ECO:0000256" key="3">
    <source>
        <dbReference type="SAM" id="Phobius"/>
    </source>
</evidence>
<comment type="caution">
    <text evidence="5">The sequence shown here is derived from an EMBL/GenBank/DDBJ whole genome shotgun (WGS) entry which is preliminary data.</text>
</comment>
<dbReference type="EMBL" id="JBDPZD010000001">
    <property type="protein sequence ID" value="MEO3690278.1"/>
    <property type="molecule type" value="Genomic_DNA"/>
</dbReference>
<dbReference type="Pfam" id="PF00990">
    <property type="entry name" value="GGDEF"/>
    <property type="match status" value="1"/>
</dbReference>
<dbReference type="Proteomes" id="UP001495147">
    <property type="component" value="Unassembled WGS sequence"/>
</dbReference>
<keyword evidence="5" id="KW-0548">Nucleotidyltransferase</keyword>
<comment type="catalytic activity">
    <reaction evidence="2">
        <text>2 GTP = 3',3'-c-di-GMP + 2 diphosphate</text>
        <dbReference type="Rhea" id="RHEA:24898"/>
        <dbReference type="ChEBI" id="CHEBI:33019"/>
        <dbReference type="ChEBI" id="CHEBI:37565"/>
        <dbReference type="ChEBI" id="CHEBI:58805"/>
        <dbReference type="EC" id="2.7.7.65"/>
    </reaction>
</comment>
<keyword evidence="5" id="KW-0808">Transferase</keyword>
<dbReference type="SMART" id="SM00267">
    <property type="entry name" value="GGDEF"/>
    <property type="match status" value="1"/>
</dbReference>
<dbReference type="GO" id="GO:0052621">
    <property type="term" value="F:diguanylate cyclase activity"/>
    <property type="evidence" value="ECO:0007669"/>
    <property type="project" value="UniProtKB-EC"/>
</dbReference>
<dbReference type="Gene3D" id="3.30.70.270">
    <property type="match status" value="1"/>
</dbReference>
<evidence type="ECO:0000256" key="2">
    <source>
        <dbReference type="ARBA" id="ARBA00034247"/>
    </source>
</evidence>
<dbReference type="PANTHER" id="PTHR45138">
    <property type="entry name" value="REGULATORY COMPONENTS OF SENSORY TRANSDUCTION SYSTEM"/>
    <property type="match status" value="1"/>
</dbReference>
<evidence type="ECO:0000313" key="5">
    <source>
        <dbReference type="EMBL" id="MEO3690278.1"/>
    </source>
</evidence>
<keyword evidence="6" id="KW-1185">Reference proteome</keyword>
<evidence type="ECO:0000256" key="1">
    <source>
        <dbReference type="ARBA" id="ARBA00012528"/>
    </source>
</evidence>
<accession>A0ABV0FWJ4</accession>
<evidence type="ECO:0000313" key="6">
    <source>
        <dbReference type="Proteomes" id="UP001495147"/>
    </source>
</evidence>
<evidence type="ECO:0000259" key="4">
    <source>
        <dbReference type="PROSITE" id="PS50887"/>
    </source>
</evidence>
<dbReference type="InterPro" id="IPR000160">
    <property type="entry name" value="GGDEF_dom"/>
</dbReference>
<keyword evidence="3" id="KW-1133">Transmembrane helix</keyword>
<dbReference type="RefSeq" id="WP_347703110.1">
    <property type="nucleotide sequence ID" value="NZ_JBDPZD010000001.1"/>
</dbReference>
<proteinExistence type="predicted"/>
<feature type="domain" description="GGDEF" evidence="4">
    <location>
        <begin position="285"/>
        <end position="413"/>
    </location>
</feature>
<dbReference type="PANTHER" id="PTHR45138:SF9">
    <property type="entry name" value="DIGUANYLATE CYCLASE DGCM-RELATED"/>
    <property type="match status" value="1"/>
</dbReference>
<sequence length="413" mass="46051">MALRWLLAVLTVLTVLALYANEQGRTRWLPVDGRTPGQLLKAVDDQPDGGASTAHMLKLPDDGVAIECELKAGFQFPYCELQIDLGRAGIDFTQFSHLRFALEAEGPTTDGQPPQVRVFLLGRRVGQALPVPPGGYKPHEVVWSATRAASAVQLRPDQFVVSSWWMREHPERIEEIGPKLDQVHILSIGTGGNAAPGLHRIRLYYAELVGNWMPVGTLRLGLLLLWMVSLLVYLALDARAAHRRLRRHTDDLEQRVERDPLTQLANRAGVERFIEELRRQGDNSYPVSIVFLDIDRFKDINDAHGHAVGDAVLVQFAQALRHHLPRGDLVARWGGEEFLILMRQTTAAEATSAAQRLRDRLAAEAWPEGLHITASWGVAEATTPAEMADCLQAADAAMYRAKRDGRDRVETRF</sequence>
<dbReference type="NCBIfam" id="TIGR00254">
    <property type="entry name" value="GGDEF"/>
    <property type="match status" value="1"/>
</dbReference>
<keyword evidence="3" id="KW-0472">Membrane</keyword>
<reference evidence="5 6" key="1">
    <citation type="submission" date="2024-05" db="EMBL/GenBank/DDBJ databases">
        <title>Roseateles sp. DJS-2-20 16S ribosomal RNA gene Genome sequencing and assembly.</title>
        <authorList>
            <person name="Woo H."/>
        </authorList>
    </citation>
    <scope>NUCLEOTIDE SEQUENCE [LARGE SCALE GENOMIC DNA]</scope>
    <source>
        <strain evidence="5 6">DJS-2-20</strain>
    </source>
</reference>
<dbReference type="InterPro" id="IPR029787">
    <property type="entry name" value="Nucleotide_cyclase"/>
</dbReference>
<dbReference type="InterPro" id="IPR043128">
    <property type="entry name" value="Rev_trsase/Diguanyl_cyclase"/>
</dbReference>
<feature type="transmembrane region" description="Helical" evidence="3">
    <location>
        <begin position="212"/>
        <end position="236"/>
    </location>
</feature>
<gene>
    <name evidence="5" type="ORF">ABDJ85_02300</name>
</gene>
<dbReference type="SUPFAM" id="SSF55073">
    <property type="entry name" value="Nucleotide cyclase"/>
    <property type="match status" value="1"/>
</dbReference>
<dbReference type="EC" id="2.7.7.65" evidence="1"/>
<dbReference type="InterPro" id="IPR050469">
    <property type="entry name" value="Diguanylate_Cyclase"/>
</dbReference>
<organism evidence="5 6">
    <name type="scientific">Roseateles paludis</name>
    <dbReference type="NCBI Taxonomy" id="3145238"/>
    <lineage>
        <taxon>Bacteria</taxon>
        <taxon>Pseudomonadati</taxon>
        <taxon>Pseudomonadota</taxon>
        <taxon>Betaproteobacteria</taxon>
        <taxon>Burkholderiales</taxon>
        <taxon>Sphaerotilaceae</taxon>
        <taxon>Roseateles</taxon>
    </lineage>
</organism>
<dbReference type="CDD" id="cd01949">
    <property type="entry name" value="GGDEF"/>
    <property type="match status" value="1"/>
</dbReference>